<feature type="compositionally biased region" description="Pro residues" evidence="2">
    <location>
        <begin position="379"/>
        <end position="395"/>
    </location>
</feature>
<sequence length="591" mass="66582">MERDRDRDRDRDRRFAAPISDDRYSNTYRPRSPIPRGDSYRAGRSPPRGRGVLAADTYTPGGRPPRPRSRSPGFRRRSRSPRRDDDRWRARPRSPPRRPYSPPPRRDDYRSDRGRSPRRDGYDSYTRSPRVRDRSLPPRDPSPARSRGMRSPLRPSRYDEPRSRAHSPYRRYSPPRDTRDTRDTRDNRDIRDTRDSRDVRDARDSRDPRDYRRRSPSPPRRERQDPYTADTWRRRSPSPARPFQSNDVSGRESAATSRRSSPPPVHPSRIAIIPDERPIREPVSAPRSPLPIRERDDRERDREYDRDRDFARDRERERERERTRERSPPRIRDAPPTGPRSDREFAPPSGPSATRNGDSNFPRAPPTGPANRGYTAPAQSPPVGPSNTAPQPPAFPRAGNPILAAPTRPSGRGRGGFGYDAPRDFAPRRGSAHWGGRGGGGGFYGGPPSGPRGAPSGPGGGSGPSPGPGAGPGTSPASASFNAPFRGSTNSTSTTYPRTQRFRDHLSDLPKEIPGGQKAPDLYDHSKINKLEDEARRLREMIEAKEAIKRQRLKEWDGLEKDANNAALRADLAEQQLRSLNGEGEVGGAAF</sequence>
<protein>
    <submittedName>
        <fullName evidence="3">Uncharacterized protein</fullName>
    </submittedName>
</protein>
<evidence type="ECO:0000256" key="1">
    <source>
        <dbReference type="SAM" id="Coils"/>
    </source>
</evidence>
<keyword evidence="1" id="KW-0175">Coiled coil</keyword>
<dbReference type="RefSeq" id="XP_033384947.1">
    <property type="nucleotide sequence ID" value="XM_033525937.1"/>
</dbReference>
<evidence type="ECO:0000313" key="3">
    <source>
        <dbReference type="EMBL" id="KAF2016608.1"/>
    </source>
</evidence>
<dbReference type="Proteomes" id="UP000799778">
    <property type="component" value="Unassembled WGS sequence"/>
</dbReference>
<feature type="compositionally biased region" description="Polar residues" evidence="2">
    <location>
        <begin position="487"/>
        <end position="498"/>
    </location>
</feature>
<feature type="compositionally biased region" description="Basic and acidic residues" evidence="2">
    <location>
        <begin position="174"/>
        <end position="210"/>
    </location>
</feature>
<feature type="compositionally biased region" description="Basic and acidic residues" evidence="2">
    <location>
        <begin position="104"/>
        <end position="122"/>
    </location>
</feature>
<feature type="compositionally biased region" description="Basic residues" evidence="2">
    <location>
        <begin position="65"/>
        <end position="80"/>
    </location>
</feature>
<dbReference type="AlphaFoldDB" id="A0A6A5XTI4"/>
<dbReference type="GeneID" id="54283334"/>
<keyword evidence="4" id="KW-1185">Reference proteome</keyword>
<evidence type="ECO:0000313" key="4">
    <source>
        <dbReference type="Proteomes" id="UP000799778"/>
    </source>
</evidence>
<feature type="compositionally biased region" description="Gly residues" evidence="2">
    <location>
        <begin position="433"/>
        <end position="447"/>
    </location>
</feature>
<feature type="compositionally biased region" description="Basic and acidic residues" evidence="2">
    <location>
        <begin position="292"/>
        <end position="333"/>
    </location>
</feature>
<evidence type="ECO:0000256" key="2">
    <source>
        <dbReference type="SAM" id="MobiDB-lite"/>
    </source>
</evidence>
<dbReference type="OrthoDB" id="5424692at2759"/>
<gene>
    <name evidence="3" type="ORF">BU24DRAFT_409697</name>
</gene>
<feature type="compositionally biased region" description="Gly residues" evidence="2">
    <location>
        <begin position="456"/>
        <end position="472"/>
    </location>
</feature>
<feature type="region of interest" description="Disordered" evidence="2">
    <location>
        <begin position="1"/>
        <end position="527"/>
    </location>
</feature>
<proteinExistence type="predicted"/>
<feature type="compositionally biased region" description="Basic and acidic residues" evidence="2">
    <location>
        <begin position="1"/>
        <end position="24"/>
    </location>
</feature>
<accession>A0A6A5XTI4</accession>
<organism evidence="3 4">
    <name type="scientific">Aaosphaeria arxii CBS 175.79</name>
    <dbReference type="NCBI Taxonomy" id="1450172"/>
    <lineage>
        <taxon>Eukaryota</taxon>
        <taxon>Fungi</taxon>
        <taxon>Dikarya</taxon>
        <taxon>Ascomycota</taxon>
        <taxon>Pezizomycotina</taxon>
        <taxon>Dothideomycetes</taxon>
        <taxon>Pleosporomycetidae</taxon>
        <taxon>Pleosporales</taxon>
        <taxon>Pleosporales incertae sedis</taxon>
        <taxon>Aaosphaeria</taxon>
    </lineage>
</organism>
<reference evidence="3" key="1">
    <citation type="journal article" date="2020" name="Stud. Mycol.">
        <title>101 Dothideomycetes genomes: a test case for predicting lifestyles and emergence of pathogens.</title>
        <authorList>
            <person name="Haridas S."/>
            <person name="Albert R."/>
            <person name="Binder M."/>
            <person name="Bloem J."/>
            <person name="Labutti K."/>
            <person name="Salamov A."/>
            <person name="Andreopoulos B."/>
            <person name="Baker S."/>
            <person name="Barry K."/>
            <person name="Bills G."/>
            <person name="Bluhm B."/>
            <person name="Cannon C."/>
            <person name="Castanera R."/>
            <person name="Culley D."/>
            <person name="Daum C."/>
            <person name="Ezra D."/>
            <person name="Gonzalez J."/>
            <person name="Henrissat B."/>
            <person name="Kuo A."/>
            <person name="Liang C."/>
            <person name="Lipzen A."/>
            <person name="Lutzoni F."/>
            <person name="Magnuson J."/>
            <person name="Mondo S."/>
            <person name="Nolan M."/>
            <person name="Ohm R."/>
            <person name="Pangilinan J."/>
            <person name="Park H.-J."/>
            <person name="Ramirez L."/>
            <person name="Alfaro M."/>
            <person name="Sun H."/>
            <person name="Tritt A."/>
            <person name="Yoshinaga Y."/>
            <person name="Zwiers L.-H."/>
            <person name="Turgeon B."/>
            <person name="Goodwin S."/>
            <person name="Spatafora J."/>
            <person name="Crous P."/>
            <person name="Grigoriev I."/>
        </authorList>
    </citation>
    <scope>NUCLEOTIDE SEQUENCE</scope>
    <source>
        <strain evidence="3">CBS 175.79</strain>
    </source>
</reference>
<dbReference type="EMBL" id="ML978069">
    <property type="protein sequence ID" value="KAF2016608.1"/>
    <property type="molecule type" value="Genomic_DNA"/>
</dbReference>
<name>A0A6A5XTI4_9PLEO</name>
<feature type="compositionally biased region" description="Basic and acidic residues" evidence="2">
    <location>
        <begin position="501"/>
        <end position="511"/>
    </location>
</feature>
<feature type="coiled-coil region" evidence="1">
    <location>
        <begin position="528"/>
        <end position="583"/>
    </location>
</feature>